<evidence type="ECO:0000313" key="2">
    <source>
        <dbReference type="Proteomes" id="UP000499080"/>
    </source>
</evidence>
<gene>
    <name evidence="1" type="ORF">AVEN_122167_1</name>
</gene>
<proteinExistence type="predicted"/>
<keyword evidence="2" id="KW-1185">Reference proteome</keyword>
<accession>A0A4Y2U0J8</accession>
<feature type="non-terminal residue" evidence="1">
    <location>
        <position position="52"/>
    </location>
</feature>
<dbReference type="AlphaFoldDB" id="A0A4Y2U0J8"/>
<reference evidence="1 2" key="1">
    <citation type="journal article" date="2019" name="Sci. Rep.">
        <title>Orb-weaving spider Araneus ventricosus genome elucidates the spidroin gene catalogue.</title>
        <authorList>
            <person name="Kono N."/>
            <person name="Nakamura H."/>
            <person name="Ohtoshi R."/>
            <person name="Moran D.A.P."/>
            <person name="Shinohara A."/>
            <person name="Yoshida Y."/>
            <person name="Fujiwara M."/>
            <person name="Mori M."/>
            <person name="Tomita M."/>
            <person name="Arakawa K."/>
        </authorList>
    </citation>
    <scope>NUCLEOTIDE SEQUENCE [LARGE SCALE GENOMIC DNA]</scope>
</reference>
<organism evidence="1 2">
    <name type="scientific">Araneus ventricosus</name>
    <name type="common">Orbweaver spider</name>
    <name type="synonym">Epeira ventricosa</name>
    <dbReference type="NCBI Taxonomy" id="182803"/>
    <lineage>
        <taxon>Eukaryota</taxon>
        <taxon>Metazoa</taxon>
        <taxon>Ecdysozoa</taxon>
        <taxon>Arthropoda</taxon>
        <taxon>Chelicerata</taxon>
        <taxon>Arachnida</taxon>
        <taxon>Araneae</taxon>
        <taxon>Araneomorphae</taxon>
        <taxon>Entelegynae</taxon>
        <taxon>Araneoidea</taxon>
        <taxon>Araneidae</taxon>
        <taxon>Araneus</taxon>
    </lineage>
</organism>
<evidence type="ECO:0000313" key="1">
    <source>
        <dbReference type="EMBL" id="GBO06408.1"/>
    </source>
</evidence>
<dbReference type="Proteomes" id="UP000499080">
    <property type="component" value="Unassembled WGS sequence"/>
</dbReference>
<comment type="caution">
    <text evidence="1">The sequence shown here is derived from an EMBL/GenBank/DDBJ whole genome shotgun (WGS) entry which is preliminary data.</text>
</comment>
<dbReference type="EMBL" id="BGPR01032750">
    <property type="protein sequence ID" value="GBO06408.1"/>
    <property type="molecule type" value="Genomic_DNA"/>
</dbReference>
<sequence length="52" mass="5725">MIGSRTLRQTIQKAVRKSKVKKMCFTNPMSLISPQAAPFTAEAGLGGFQERL</sequence>
<name>A0A4Y2U0J8_ARAVE</name>
<protein>
    <submittedName>
        <fullName evidence="1">Uncharacterized protein</fullName>
    </submittedName>
</protein>